<dbReference type="Proteomes" id="UP000299084">
    <property type="component" value="Unassembled WGS sequence"/>
</dbReference>
<evidence type="ECO:0000313" key="2">
    <source>
        <dbReference type="EMBL" id="KAB1254123.1"/>
    </source>
</evidence>
<comment type="caution">
    <text evidence="2">The sequence shown here is derived from an EMBL/GenBank/DDBJ whole genome shotgun (WGS) entry which is preliminary data.</text>
</comment>
<evidence type="ECO:0000256" key="1">
    <source>
        <dbReference type="SAM" id="MobiDB-lite"/>
    </source>
</evidence>
<organism evidence="2 3">
    <name type="scientific">Camelus dromedarius</name>
    <name type="common">Dromedary</name>
    <name type="synonym">Arabian camel</name>
    <dbReference type="NCBI Taxonomy" id="9838"/>
    <lineage>
        <taxon>Eukaryota</taxon>
        <taxon>Metazoa</taxon>
        <taxon>Chordata</taxon>
        <taxon>Craniata</taxon>
        <taxon>Vertebrata</taxon>
        <taxon>Euteleostomi</taxon>
        <taxon>Mammalia</taxon>
        <taxon>Eutheria</taxon>
        <taxon>Laurasiatheria</taxon>
        <taxon>Artiodactyla</taxon>
        <taxon>Tylopoda</taxon>
        <taxon>Camelidae</taxon>
        <taxon>Camelus</taxon>
    </lineage>
</organism>
<sequence>MSLDLRSYPLSPQHLATPGPNSERRLSLSRELGSEQASESPLPGGITYCPQHASPFPPLATHFLSSPTLPWCMCTHAPFYSSTCTPNAHCDHYPPTGYGFQHHCLPALCSLPKGQVGSWIYKPREAALIHQRAGAGGARRGDEMTEQRTEGHFYPLKTVTMSYLIKVPIPGRVCTAANPPSPVQQSPPASAASLLPECLLQLSSAGDRTLLPRQAGCDKSPFLALAGVQCQRQRSPGIQGFPEGGVACCRLGLQGGRSQLCSVLQVGTGRAQKATSWESAGHDQSELRVSLSRWLETAGSPGPHTARNLSAKCWLAFLWKYSSCPRGPLRCWQDTPPLLSQKISILSPSSHHQEEEDPLGPRAARACPQGRGDGHWEQRAQGGLGAVASPTMCSAHIHGKKCSQGPTAGVSVHRWTARGPVLDHDAVEGGRDGRPWAGPPTELSTSTTGGGGRSAASPSTVSQQISVLGLSPTKAGDDTTKAAEGSEDDSDTDHAGGTFCPCLGHQSPQGTTKRQKEAEKTLSTEDTSLLVRPSTLPDRRGTQLQPENSLEPLKRPWGRPSLWAAMLVAADLTVS</sequence>
<gene>
    <name evidence="2" type="ORF">Cadr_000027189</name>
</gene>
<feature type="region of interest" description="Disordered" evidence="1">
    <location>
        <begin position="1"/>
        <end position="44"/>
    </location>
</feature>
<feature type="compositionally biased region" description="Basic and acidic residues" evidence="1">
    <location>
        <begin position="423"/>
        <end position="434"/>
    </location>
</feature>
<evidence type="ECO:0000313" key="3">
    <source>
        <dbReference type="Proteomes" id="UP000299084"/>
    </source>
</evidence>
<feature type="region of interest" description="Disordered" evidence="1">
    <location>
        <begin position="347"/>
        <end position="376"/>
    </location>
</feature>
<proteinExistence type="predicted"/>
<dbReference type="EMBL" id="JWIN03000035">
    <property type="protein sequence ID" value="KAB1254123.1"/>
    <property type="molecule type" value="Genomic_DNA"/>
</dbReference>
<name>A0A5N4C5D7_CAMDR</name>
<protein>
    <submittedName>
        <fullName evidence="2">Uncharacterized protein</fullName>
    </submittedName>
</protein>
<accession>A0A5N4C5D7</accession>
<feature type="region of interest" description="Disordered" evidence="1">
    <location>
        <begin position="423"/>
        <end position="557"/>
    </location>
</feature>
<keyword evidence="3" id="KW-1185">Reference proteome</keyword>
<reference evidence="2 3" key="1">
    <citation type="journal article" date="2019" name="Mol. Ecol. Resour.">
        <title>Improving Illumina assemblies with Hi-C and long reads: an example with the North African dromedary.</title>
        <authorList>
            <person name="Elbers J.P."/>
            <person name="Rogers M.F."/>
            <person name="Perelman P.L."/>
            <person name="Proskuryakova A.A."/>
            <person name="Serdyukova N.A."/>
            <person name="Johnson W.E."/>
            <person name="Horin P."/>
            <person name="Corander J."/>
            <person name="Murphy D."/>
            <person name="Burger P.A."/>
        </authorList>
    </citation>
    <scope>NUCLEOTIDE SEQUENCE [LARGE SCALE GENOMIC DNA]</scope>
    <source>
        <strain evidence="2">Drom800</strain>
        <tissue evidence="2">Blood</tissue>
    </source>
</reference>
<feature type="compositionally biased region" description="Basic and acidic residues" evidence="1">
    <location>
        <begin position="514"/>
        <end position="523"/>
    </location>
</feature>
<dbReference type="AlphaFoldDB" id="A0A5N4C5D7"/>